<keyword evidence="3" id="KW-1185">Reference proteome</keyword>
<feature type="region of interest" description="Disordered" evidence="1">
    <location>
        <begin position="71"/>
        <end position="95"/>
    </location>
</feature>
<feature type="region of interest" description="Disordered" evidence="1">
    <location>
        <begin position="1"/>
        <end position="55"/>
    </location>
</feature>
<evidence type="ECO:0000256" key="1">
    <source>
        <dbReference type="SAM" id="MobiDB-lite"/>
    </source>
</evidence>
<reference evidence="2" key="1">
    <citation type="submission" date="2022-05" db="EMBL/GenBank/DDBJ databases">
        <title>The Musa troglodytarum L. genome provides insights into the mechanism of non-climacteric behaviour and enrichment of carotenoids.</title>
        <authorList>
            <person name="Wang J."/>
        </authorList>
    </citation>
    <scope>NUCLEOTIDE SEQUENCE</scope>
    <source>
        <tissue evidence="2">Leaf</tissue>
    </source>
</reference>
<organism evidence="2 3">
    <name type="scientific">Musa troglodytarum</name>
    <name type="common">fe'i banana</name>
    <dbReference type="NCBI Taxonomy" id="320322"/>
    <lineage>
        <taxon>Eukaryota</taxon>
        <taxon>Viridiplantae</taxon>
        <taxon>Streptophyta</taxon>
        <taxon>Embryophyta</taxon>
        <taxon>Tracheophyta</taxon>
        <taxon>Spermatophyta</taxon>
        <taxon>Magnoliopsida</taxon>
        <taxon>Liliopsida</taxon>
        <taxon>Zingiberales</taxon>
        <taxon>Musaceae</taxon>
        <taxon>Musa</taxon>
    </lineage>
</organism>
<evidence type="ECO:0000313" key="3">
    <source>
        <dbReference type="Proteomes" id="UP001055439"/>
    </source>
</evidence>
<accession>A0A9E7I6X6</accession>
<feature type="non-terminal residue" evidence="2">
    <location>
        <position position="1"/>
    </location>
</feature>
<dbReference type="Proteomes" id="UP001055439">
    <property type="component" value="Chromosome 9"/>
</dbReference>
<gene>
    <name evidence="2" type="ORF">MUK42_14472</name>
</gene>
<dbReference type="EMBL" id="CP097511">
    <property type="protein sequence ID" value="URE46606.1"/>
    <property type="molecule type" value="Genomic_DNA"/>
</dbReference>
<protein>
    <submittedName>
        <fullName evidence="2">VQ motif</fullName>
    </submittedName>
</protein>
<evidence type="ECO:0000313" key="2">
    <source>
        <dbReference type="EMBL" id="URE46606.1"/>
    </source>
</evidence>
<proteinExistence type="predicted"/>
<name>A0A9E7I6X6_9LILI</name>
<dbReference type="AlphaFoldDB" id="A0A9E7I6X6"/>
<feature type="region of interest" description="Disordered" evidence="1">
    <location>
        <begin position="132"/>
        <end position="154"/>
    </location>
</feature>
<sequence length="154" mass="16816">AHPTQGLQRLLQDQEAPGRTAAARSHCHLRRLPHDHPRPARRVHDSGPAAHGPEFLRRRELSPAALIAAFERATPTHAGNRRRGPAGDRGVADAGPARFVPGDPVAFAVGAAADISEAVLAIVRPERVQHLAGTEPSFRRRQQQQWWKSLSNKS</sequence>
<feature type="compositionally biased region" description="Polar residues" evidence="1">
    <location>
        <begin position="143"/>
        <end position="154"/>
    </location>
</feature>
<dbReference type="OrthoDB" id="695631at2759"/>
<feature type="compositionally biased region" description="Basic and acidic residues" evidence="1">
    <location>
        <begin position="32"/>
        <end position="45"/>
    </location>
</feature>